<feature type="domain" description="Right handed beta helix" evidence="3">
    <location>
        <begin position="125"/>
        <end position="280"/>
    </location>
</feature>
<feature type="signal peptide" evidence="2">
    <location>
        <begin position="1"/>
        <end position="25"/>
    </location>
</feature>
<dbReference type="InterPro" id="IPR006626">
    <property type="entry name" value="PbH1"/>
</dbReference>
<reference evidence="4 5" key="1">
    <citation type="journal article" date="2011" name="J. Bacteriol.">
        <title>Genome sequence of Salinisphaera shabanensis, a gammaproteobacterium from the harsh, variable environment of the brine-seawater interface of the Shaban Deep in the Red Sea.</title>
        <authorList>
            <person name="Antunes A."/>
            <person name="Alam I."/>
            <person name="Bajic V.B."/>
            <person name="Stingl U."/>
        </authorList>
    </citation>
    <scope>NUCLEOTIDE SEQUENCE [LARGE SCALE GENOMIC DNA]</scope>
    <source>
        <strain evidence="4 5">E1L3A</strain>
    </source>
</reference>
<dbReference type="Pfam" id="PF13229">
    <property type="entry name" value="Beta_helix"/>
    <property type="match status" value="1"/>
</dbReference>
<evidence type="ECO:0000256" key="2">
    <source>
        <dbReference type="SAM" id="SignalP"/>
    </source>
</evidence>
<keyword evidence="4" id="KW-0449">Lipoprotein</keyword>
<dbReference type="RefSeq" id="WP_021031815.1">
    <property type="nucleotide sequence ID" value="NZ_AFNV02000023.1"/>
</dbReference>
<evidence type="ECO:0000313" key="5">
    <source>
        <dbReference type="Proteomes" id="UP000006242"/>
    </source>
</evidence>
<feature type="compositionally biased region" description="Polar residues" evidence="1">
    <location>
        <begin position="34"/>
        <end position="50"/>
    </location>
</feature>
<keyword evidence="5" id="KW-1185">Reference proteome</keyword>
<proteinExistence type="predicted"/>
<keyword evidence="2" id="KW-0732">Signal</keyword>
<evidence type="ECO:0000313" key="4">
    <source>
        <dbReference type="EMBL" id="ERJ18096.1"/>
    </source>
</evidence>
<dbReference type="InterPro" id="IPR012334">
    <property type="entry name" value="Pectin_lyas_fold"/>
</dbReference>
<dbReference type="eggNOG" id="COG5434">
    <property type="taxonomic scope" value="Bacteria"/>
</dbReference>
<feature type="chain" id="PRO_5004625546" evidence="2">
    <location>
        <begin position="26"/>
        <end position="975"/>
    </location>
</feature>
<gene>
    <name evidence="4" type="ORF">SSPSH_003011</name>
</gene>
<dbReference type="Proteomes" id="UP000006242">
    <property type="component" value="Unassembled WGS sequence"/>
</dbReference>
<name>U2E2I5_9GAMM</name>
<dbReference type="Gene3D" id="2.160.20.10">
    <property type="entry name" value="Single-stranded right-handed beta-helix, Pectin lyase-like"/>
    <property type="match status" value="1"/>
</dbReference>
<protein>
    <submittedName>
        <fullName evidence="4">Cytochrome c lipoprotein</fullName>
    </submittedName>
</protein>
<sequence>MINSRAGFVRGAVVALFFASTLLSGCSDDNDNVTVASNGSSNESPDTGNETAEPRVFTISPGESATTDAVAAFFEAAPGDTIEFEAGFFDFTTGLVMQNTEGVTVKGAGMNNTVLSFEDSDTAEGFLISNVRGVVVTDLTVTDTPGDGIKVKSSDIVTYRNVRTMWSSADTPVGADNYQTAIHYECPAEPISELNPAPYQPDSGNGRYGIYPVQASNVLLDNVESLGASDAGIYVGQSDDIIIKNSRALYNVAGYEFENTQRAEMFDNIAECNTVGYIIYDLPYLTQYGYQARMHHNVARNNNFDNFAAGGIVSQVPKGSGLITLAYDQVEVDHNEFSDHQTGAILITSYELIGDDGDLRQDVYTEALSIHDNSFDNSGYSMPPPDLQALAEGDVSSALPTIIALKNGGQGADIIWDGVYDGPNDCAKPDVPKNDRGKPQFEGTDVKPANCGDADGNGVADRYNAYKFDDSDTRKKPSMWICIENNTYTGSPGAPEFANIHGLAGLEALNAVLDPSQLGDPNYLPGVLAGIPDFAADNDSSPHQCQLEYGETLPSMPAVELATYTLPEGGNGRPTEEQIAQMCARDTEGQINWDALAEVDCPDLASYHLFNDPQDPSTDSNGGTPYDLNTQLFSDYATKYRFVFMPEGTAATYRDGSENVNAAYDFPVGTVIAKTFSFEDEGAGTVNHVETRLLIKREDSDGTLVWEGLPYIWQTDGNGKRVARLSKGGGTAAVSWNYTDDHSGNLHQGSTDSYRIPNAAQCVTCHANTHNVAGAAPIGPKPRNLNKPYAYDDAGMANQIAYWVDHNLLTGAPADLGVDTNTMIATKIERIPYFNVPGDGGNAANSDADIEQRIRGYLEVNCAHCHNEGGAASNTGLYLDYFRAVNSSYGICKTPTAAGAGSDGRPHDIQPGSVSESIMPFRMGSNDVEAKMPPIAHSVVHDEALELLNEWIENVVDSEYEDGACANGPSLGAIR</sequence>
<dbReference type="InterPro" id="IPR022442">
    <property type="entry name" value="SO_2930-like_dom"/>
</dbReference>
<accession>U2E2I5</accession>
<evidence type="ECO:0000259" key="3">
    <source>
        <dbReference type="Pfam" id="PF13229"/>
    </source>
</evidence>
<dbReference type="NCBIfam" id="TIGR03805">
    <property type="entry name" value="beta_helix_1"/>
    <property type="match status" value="1"/>
</dbReference>
<dbReference type="SUPFAM" id="SSF51126">
    <property type="entry name" value="Pectin lyase-like"/>
    <property type="match status" value="1"/>
</dbReference>
<organism evidence="4 5">
    <name type="scientific">Salinisphaera shabanensis E1L3A</name>
    <dbReference type="NCBI Taxonomy" id="1033802"/>
    <lineage>
        <taxon>Bacteria</taxon>
        <taxon>Pseudomonadati</taxon>
        <taxon>Pseudomonadota</taxon>
        <taxon>Gammaproteobacteria</taxon>
        <taxon>Salinisphaerales</taxon>
        <taxon>Salinisphaeraceae</taxon>
        <taxon>Salinisphaera</taxon>
    </lineage>
</organism>
<dbReference type="SMART" id="SM00710">
    <property type="entry name" value="PbH1"/>
    <property type="match status" value="5"/>
</dbReference>
<evidence type="ECO:0000256" key="1">
    <source>
        <dbReference type="SAM" id="MobiDB-lite"/>
    </source>
</evidence>
<feature type="region of interest" description="Disordered" evidence="1">
    <location>
        <begin position="34"/>
        <end position="53"/>
    </location>
</feature>
<dbReference type="EMBL" id="AFNV02000023">
    <property type="protein sequence ID" value="ERJ18096.1"/>
    <property type="molecule type" value="Genomic_DNA"/>
</dbReference>
<dbReference type="AlphaFoldDB" id="U2E2I5"/>
<feature type="region of interest" description="Disordered" evidence="1">
    <location>
        <begin position="433"/>
        <end position="453"/>
    </location>
</feature>
<dbReference type="OrthoDB" id="338827at2"/>
<dbReference type="PROSITE" id="PS51257">
    <property type="entry name" value="PROKAR_LIPOPROTEIN"/>
    <property type="match status" value="1"/>
</dbReference>
<comment type="caution">
    <text evidence="4">The sequence shown here is derived from an EMBL/GenBank/DDBJ whole genome shotgun (WGS) entry which is preliminary data.</text>
</comment>
<reference evidence="4 5" key="2">
    <citation type="journal article" date="2013" name="PLoS ONE">
        <title>INDIGO - INtegrated Data Warehouse of MIcrobial GenOmes with Examples from the Red Sea Extremophiles.</title>
        <authorList>
            <person name="Alam I."/>
            <person name="Antunes A."/>
            <person name="Kamau A.A."/>
            <person name="Ba Alawi W."/>
            <person name="Kalkatawi M."/>
            <person name="Stingl U."/>
            <person name="Bajic V.B."/>
        </authorList>
    </citation>
    <scope>NUCLEOTIDE SEQUENCE [LARGE SCALE GENOMIC DNA]</scope>
    <source>
        <strain evidence="4 5">E1L3A</strain>
    </source>
</reference>
<dbReference type="InterPro" id="IPR011050">
    <property type="entry name" value="Pectin_lyase_fold/virulence"/>
</dbReference>
<dbReference type="InterPro" id="IPR039448">
    <property type="entry name" value="Beta_helix"/>
</dbReference>
<dbReference type="STRING" id="1033802.SSPSH_003011"/>